<dbReference type="EMBL" id="JAUKUA010000001">
    <property type="protein sequence ID" value="KAK0731823.1"/>
    <property type="molecule type" value="Genomic_DNA"/>
</dbReference>
<reference evidence="1" key="1">
    <citation type="submission" date="2023-06" db="EMBL/GenBank/DDBJ databases">
        <title>Genome-scale phylogeny and comparative genomics of the fungal order Sordariales.</title>
        <authorList>
            <consortium name="Lawrence Berkeley National Laboratory"/>
            <person name="Hensen N."/>
            <person name="Bonometti L."/>
            <person name="Westerberg I."/>
            <person name="Brannstrom I.O."/>
            <person name="Guillou S."/>
            <person name="Cros-Aarteil S."/>
            <person name="Calhoun S."/>
            <person name="Haridas S."/>
            <person name="Kuo A."/>
            <person name="Mondo S."/>
            <person name="Pangilinan J."/>
            <person name="Riley R."/>
            <person name="Labutti K."/>
            <person name="Andreopoulos B."/>
            <person name="Lipzen A."/>
            <person name="Chen C."/>
            <person name="Yanf M."/>
            <person name="Daum C."/>
            <person name="Ng V."/>
            <person name="Clum A."/>
            <person name="Steindorff A."/>
            <person name="Ohm R."/>
            <person name="Martin F."/>
            <person name="Silar P."/>
            <person name="Natvig D."/>
            <person name="Lalanne C."/>
            <person name="Gautier V."/>
            <person name="Ament-Velasquez S.L."/>
            <person name="Kruys A."/>
            <person name="Hutchinson M.I."/>
            <person name="Powell A.J."/>
            <person name="Barry K."/>
            <person name="Miller A.N."/>
            <person name="Grigoriev I.V."/>
            <person name="Debuchy R."/>
            <person name="Gladieux P."/>
            <person name="Thoren M.H."/>
            <person name="Johannesson H."/>
        </authorList>
    </citation>
    <scope>NUCLEOTIDE SEQUENCE</scope>
    <source>
        <strain evidence="1">SMH4607-1</strain>
    </source>
</reference>
<keyword evidence="2" id="KW-1185">Reference proteome</keyword>
<proteinExistence type="predicted"/>
<dbReference type="AlphaFoldDB" id="A0AA40EDZ5"/>
<protein>
    <submittedName>
        <fullName evidence="1">Uncharacterized protein</fullName>
    </submittedName>
</protein>
<organism evidence="1 2">
    <name type="scientific">Lasiosphaeris hirsuta</name>
    <dbReference type="NCBI Taxonomy" id="260670"/>
    <lineage>
        <taxon>Eukaryota</taxon>
        <taxon>Fungi</taxon>
        <taxon>Dikarya</taxon>
        <taxon>Ascomycota</taxon>
        <taxon>Pezizomycotina</taxon>
        <taxon>Sordariomycetes</taxon>
        <taxon>Sordariomycetidae</taxon>
        <taxon>Sordariales</taxon>
        <taxon>Lasiosphaeriaceae</taxon>
        <taxon>Lasiosphaeris</taxon>
    </lineage>
</organism>
<accession>A0AA40EDZ5</accession>
<sequence length="63" mass="7537">MLIGALRKVARSRTILSELPRRHWPDRRARQDKLQGWLCWPPRDSSEARTLFDHQHQLARPKP</sequence>
<comment type="caution">
    <text evidence="1">The sequence shown here is derived from an EMBL/GenBank/DDBJ whole genome shotgun (WGS) entry which is preliminary data.</text>
</comment>
<evidence type="ECO:0000313" key="1">
    <source>
        <dbReference type="EMBL" id="KAK0731823.1"/>
    </source>
</evidence>
<gene>
    <name evidence="1" type="ORF">B0H67DRAFT_88047</name>
</gene>
<name>A0AA40EDZ5_9PEZI</name>
<evidence type="ECO:0000313" key="2">
    <source>
        <dbReference type="Proteomes" id="UP001172102"/>
    </source>
</evidence>
<dbReference type="Proteomes" id="UP001172102">
    <property type="component" value="Unassembled WGS sequence"/>
</dbReference>